<accession>B4IFK6</accession>
<evidence type="ECO:0000313" key="1">
    <source>
        <dbReference type="EMBL" id="EDW46428.1"/>
    </source>
</evidence>
<dbReference type="OMA" id="QADQHEG"/>
<gene>
    <name evidence="1" type="primary">Dsec\GM23278</name>
    <name evidence="1" type="ORF">Dsec_GM23278</name>
</gene>
<dbReference type="GO" id="GO:0008104">
    <property type="term" value="P:intracellular protein localization"/>
    <property type="evidence" value="ECO:0007669"/>
    <property type="project" value="EnsemblMetazoa"/>
</dbReference>
<dbReference type="GO" id="GO:0002052">
    <property type="term" value="P:positive regulation of neuroblast proliferation"/>
    <property type="evidence" value="ECO:0007669"/>
    <property type="project" value="EnsemblMetazoa"/>
</dbReference>
<protein>
    <submittedName>
        <fullName evidence="1">GM23278</fullName>
    </submittedName>
</protein>
<organism evidence="2">
    <name type="scientific">Drosophila sechellia</name>
    <name type="common">Fruit fly</name>
    <dbReference type="NCBI Taxonomy" id="7238"/>
    <lineage>
        <taxon>Eukaryota</taxon>
        <taxon>Metazoa</taxon>
        <taxon>Ecdysozoa</taxon>
        <taxon>Arthropoda</taxon>
        <taxon>Hexapoda</taxon>
        <taxon>Insecta</taxon>
        <taxon>Pterygota</taxon>
        <taxon>Neoptera</taxon>
        <taxon>Endopterygota</taxon>
        <taxon>Diptera</taxon>
        <taxon>Brachycera</taxon>
        <taxon>Muscomorpha</taxon>
        <taxon>Ephydroidea</taxon>
        <taxon>Drosophilidae</taxon>
        <taxon>Drosophila</taxon>
        <taxon>Sophophora</taxon>
    </lineage>
</organism>
<dbReference type="InterPro" id="IPR012677">
    <property type="entry name" value="Nucleotide-bd_a/b_plait_sf"/>
</dbReference>
<dbReference type="EMBL" id="CH480833">
    <property type="protein sequence ID" value="EDW46428.1"/>
    <property type="molecule type" value="Genomic_DNA"/>
</dbReference>
<dbReference type="InterPro" id="IPR035979">
    <property type="entry name" value="RBD_domain_sf"/>
</dbReference>
<dbReference type="AlphaFoldDB" id="B4IFK6"/>
<dbReference type="GO" id="GO:0042734">
    <property type="term" value="C:presynaptic membrane"/>
    <property type="evidence" value="ECO:0007669"/>
    <property type="project" value="EnsemblMetazoa"/>
</dbReference>
<keyword evidence="2" id="KW-1185">Reference proteome</keyword>
<dbReference type="Gene3D" id="3.30.70.330">
    <property type="match status" value="1"/>
</dbReference>
<proteinExistence type="predicted"/>
<name>B4IFK6_DROSE</name>
<dbReference type="HOGENOM" id="CLU_167083_0_0_1"/>
<dbReference type="GO" id="GO:0030295">
    <property type="term" value="F:protein kinase activator activity"/>
    <property type="evidence" value="ECO:0007669"/>
    <property type="project" value="EnsemblMetazoa"/>
</dbReference>
<dbReference type="GO" id="GO:0045179">
    <property type="term" value="C:apical cortex"/>
    <property type="evidence" value="ECO:0007669"/>
    <property type="project" value="EnsemblMetazoa"/>
</dbReference>
<dbReference type="Proteomes" id="UP000001292">
    <property type="component" value="Unassembled WGS sequence"/>
</dbReference>
<dbReference type="GO" id="GO:0008021">
    <property type="term" value="C:synaptic vesicle"/>
    <property type="evidence" value="ECO:0007669"/>
    <property type="project" value="EnsemblMetazoa"/>
</dbReference>
<evidence type="ECO:0000313" key="2">
    <source>
        <dbReference type="Proteomes" id="UP000001292"/>
    </source>
</evidence>
<reference evidence="1 2" key="1">
    <citation type="journal article" date="2007" name="Nature">
        <title>Evolution of genes and genomes on the Drosophila phylogeny.</title>
        <authorList>
            <consortium name="Drosophila 12 Genomes Consortium"/>
            <person name="Clark A.G."/>
            <person name="Eisen M.B."/>
            <person name="Smith D.R."/>
            <person name="Bergman C.M."/>
            <person name="Oliver B."/>
            <person name="Markow T.A."/>
            <person name="Kaufman T.C."/>
            <person name="Kellis M."/>
            <person name="Gelbart W."/>
            <person name="Iyer V.N."/>
            <person name="Pollard D.A."/>
            <person name="Sackton T.B."/>
            <person name="Larracuente A.M."/>
            <person name="Singh N.D."/>
            <person name="Abad J.P."/>
            <person name="Abt D.N."/>
            <person name="Adryan B."/>
            <person name="Aguade M."/>
            <person name="Akashi H."/>
            <person name="Anderson W.W."/>
            <person name="Aquadro C.F."/>
            <person name="Ardell D.H."/>
            <person name="Arguello R."/>
            <person name="Artieri C.G."/>
            <person name="Barbash D.A."/>
            <person name="Barker D."/>
            <person name="Barsanti P."/>
            <person name="Batterham P."/>
            <person name="Batzoglou S."/>
            <person name="Begun D."/>
            <person name="Bhutkar A."/>
            <person name="Blanco E."/>
            <person name="Bosak S.A."/>
            <person name="Bradley R.K."/>
            <person name="Brand A.D."/>
            <person name="Brent M.R."/>
            <person name="Brooks A.N."/>
            <person name="Brown R.H."/>
            <person name="Butlin R.K."/>
            <person name="Caggese C."/>
            <person name="Calvi B.R."/>
            <person name="Bernardo de Carvalho A."/>
            <person name="Caspi A."/>
            <person name="Castrezana S."/>
            <person name="Celniker S.E."/>
            <person name="Chang J.L."/>
            <person name="Chapple C."/>
            <person name="Chatterji S."/>
            <person name="Chinwalla A."/>
            <person name="Civetta A."/>
            <person name="Clifton S.W."/>
            <person name="Comeron J.M."/>
            <person name="Costello J.C."/>
            <person name="Coyne J.A."/>
            <person name="Daub J."/>
            <person name="David R.G."/>
            <person name="Delcher A.L."/>
            <person name="Delehaunty K."/>
            <person name="Do C.B."/>
            <person name="Ebling H."/>
            <person name="Edwards K."/>
            <person name="Eickbush T."/>
            <person name="Evans J.D."/>
            <person name="Filipski A."/>
            <person name="Findeiss S."/>
            <person name="Freyhult E."/>
            <person name="Fulton L."/>
            <person name="Fulton R."/>
            <person name="Garcia A.C."/>
            <person name="Gardiner A."/>
            <person name="Garfield D.A."/>
            <person name="Garvin B.E."/>
            <person name="Gibson G."/>
            <person name="Gilbert D."/>
            <person name="Gnerre S."/>
            <person name="Godfrey J."/>
            <person name="Good R."/>
            <person name="Gotea V."/>
            <person name="Gravely B."/>
            <person name="Greenberg A.J."/>
            <person name="Griffiths-Jones S."/>
            <person name="Gross S."/>
            <person name="Guigo R."/>
            <person name="Gustafson E.A."/>
            <person name="Haerty W."/>
            <person name="Hahn M.W."/>
            <person name="Halligan D.L."/>
            <person name="Halpern A.L."/>
            <person name="Halter G.M."/>
            <person name="Han M.V."/>
            <person name="Heger A."/>
            <person name="Hillier L."/>
            <person name="Hinrichs A.S."/>
            <person name="Holmes I."/>
            <person name="Hoskins R.A."/>
            <person name="Hubisz M.J."/>
            <person name="Hultmark D."/>
            <person name="Huntley M.A."/>
            <person name="Jaffe D.B."/>
            <person name="Jagadeeshan S."/>
            <person name="Jeck W.R."/>
            <person name="Johnson J."/>
            <person name="Jones C.D."/>
            <person name="Jordan W.C."/>
            <person name="Karpen G.H."/>
            <person name="Kataoka E."/>
            <person name="Keightley P.D."/>
            <person name="Kheradpour P."/>
            <person name="Kirkness E.F."/>
            <person name="Koerich L.B."/>
            <person name="Kristiansen K."/>
            <person name="Kudrna D."/>
            <person name="Kulathinal R.J."/>
            <person name="Kumar S."/>
            <person name="Kwok R."/>
            <person name="Lander E."/>
            <person name="Langley C.H."/>
            <person name="Lapoint R."/>
            <person name="Lazzaro B.P."/>
            <person name="Lee S.J."/>
            <person name="Levesque L."/>
            <person name="Li R."/>
            <person name="Lin C.F."/>
            <person name="Lin M.F."/>
            <person name="Lindblad-Toh K."/>
            <person name="Llopart A."/>
            <person name="Long M."/>
            <person name="Low L."/>
            <person name="Lozovsky E."/>
            <person name="Lu J."/>
            <person name="Luo M."/>
            <person name="Machado C.A."/>
            <person name="Makalowski W."/>
            <person name="Marzo M."/>
            <person name="Matsuda M."/>
            <person name="Matzkin L."/>
            <person name="McAllister B."/>
            <person name="McBride C.S."/>
            <person name="McKernan B."/>
            <person name="McKernan K."/>
            <person name="Mendez-Lago M."/>
            <person name="Minx P."/>
            <person name="Mollenhauer M.U."/>
            <person name="Montooth K."/>
            <person name="Mount S.M."/>
            <person name="Mu X."/>
            <person name="Myers E."/>
            <person name="Negre B."/>
            <person name="Newfeld S."/>
            <person name="Nielsen R."/>
            <person name="Noor M.A."/>
            <person name="O'Grady P."/>
            <person name="Pachter L."/>
            <person name="Papaceit M."/>
            <person name="Parisi M.J."/>
            <person name="Parisi M."/>
            <person name="Parts L."/>
            <person name="Pedersen J.S."/>
            <person name="Pesole G."/>
            <person name="Phillippy A.M."/>
            <person name="Ponting C.P."/>
            <person name="Pop M."/>
            <person name="Porcelli D."/>
            <person name="Powell J.R."/>
            <person name="Prohaska S."/>
            <person name="Pruitt K."/>
            <person name="Puig M."/>
            <person name="Quesneville H."/>
            <person name="Ram K.R."/>
            <person name="Rand D."/>
            <person name="Rasmussen M.D."/>
            <person name="Reed L.K."/>
            <person name="Reenan R."/>
            <person name="Reily A."/>
            <person name="Remington K.A."/>
            <person name="Rieger T.T."/>
            <person name="Ritchie M.G."/>
            <person name="Robin C."/>
            <person name="Rogers Y.H."/>
            <person name="Rohde C."/>
            <person name="Rozas J."/>
            <person name="Rubenfield M.J."/>
            <person name="Ruiz A."/>
            <person name="Russo S."/>
            <person name="Salzberg S.L."/>
            <person name="Sanchez-Gracia A."/>
            <person name="Saranga D.J."/>
            <person name="Sato H."/>
            <person name="Schaeffer S.W."/>
            <person name="Schatz M.C."/>
            <person name="Schlenke T."/>
            <person name="Schwartz R."/>
            <person name="Segarra C."/>
            <person name="Singh R.S."/>
            <person name="Sirot L."/>
            <person name="Sirota M."/>
            <person name="Sisneros N.B."/>
            <person name="Smith C.D."/>
            <person name="Smith T.F."/>
            <person name="Spieth J."/>
            <person name="Stage D.E."/>
            <person name="Stark A."/>
            <person name="Stephan W."/>
            <person name="Strausberg R.L."/>
            <person name="Strempel S."/>
            <person name="Sturgill D."/>
            <person name="Sutton G."/>
            <person name="Sutton G.G."/>
            <person name="Tao W."/>
            <person name="Teichmann S."/>
            <person name="Tobari Y.N."/>
            <person name="Tomimura Y."/>
            <person name="Tsolas J.M."/>
            <person name="Valente V.L."/>
            <person name="Venter E."/>
            <person name="Venter J.C."/>
            <person name="Vicario S."/>
            <person name="Vieira F.G."/>
            <person name="Vilella A.J."/>
            <person name="Villasante A."/>
            <person name="Walenz B."/>
            <person name="Wang J."/>
            <person name="Wasserman M."/>
            <person name="Watts T."/>
            <person name="Wilson D."/>
            <person name="Wilson R.K."/>
            <person name="Wing R.A."/>
            <person name="Wolfner M.F."/>
            <person name="Wong A."/>
            <person name="Wong G.K."/>
            <person name="Wu C.I."/>
            <person name="Wu G."/>
            <person name="Yamamoto D."/>
            <person name="Yang H.P."/>
            <person name="Yang S.P."/>
            <person name="Yorke J.A."/>
            <person name="Yoshida K."/>
            <person name="Zdobnov E."/>
            <person name="Zhang P."/>
            <person name="Zhang Y."/>
            <person name="Zimin A.V."/>
            <person name="Baldwin J."/>
            <person name="Abdouelleil A."/>
            <person name="Abdulkadir J."/>
            <person name="Abebe A."/>
            <person name="Abera B."/>
            <person name="Abreu J."/>
            <person name="Acer S.C."/>
            <person name="Aftuck L."/>
            <person name="Alexander A."/>
            <person name="An P."/>
            <person name="Anderson E."/>
            <person name="Anderson S."/>
            <person name="Arachi H."/>
            <person name="Azer M."/>
            <person name="Bachantsang P."/>
            <person name="Barry A."/>
            <person name="Bayul T."/>
            <person name="Berlin A."/>
            <person name="Bessette D."/>
            <person name="Bloom T."/>
            <person name="Blye J."/>
            <person name="Boguslavskiy L."/>
            <person name="Bonnet C."/>
            <person name="Boukhgalter B."/>
            <person name="Bourzgui I."/>
            <person name="Brown A."/>
            <person name="Cahill P."/>
            <person name="Channer S."/>
            <person name="Cheshatsang Y."/>
            <person name="Chuda L."/>
            <person name="Citroen M."/>
            <person name="Collymore A."/>
            <person name="Cooke P."/>
            <person name="Costello M."/>
            <person name="D'Aco K."/>
            <person name="Daza R."/>
            <person name="De Haan G."/>
            <person name="DeGray S."/>
            <person name="DeMaso C."/>
            <person name="Dhargay N."/>
            <person name="Dooley K."/>
            <person name="Dooley E."/>
            <person name="Doricent M."/>
            <person name="Dorje P."/>
            <person name="Dorjee K."/>
            <person name="Dupes A."/>
            <person name="Elong R."/>
            <person name="Falk J."/>
            <person name="Farina A."/>
            <person name="Faro S."/>
            <person name="Ferguson D."/>
            <person name="Fisher S."/>
            <person name="Foley C.D."/>
            <person name="Franke A."/>
            <person name="Friedrich D."/>
            <person name="Gadbois L."/>
            <person name="Gearin G."/>
            <person name="Gearin C.R."/>
            <person name="Giannoukos G."/>
            <person name="Goode T."/>
            <person name="Graham J."/>
            <person name="Grandbois E."/>
            <person name="Grewal S."/>
            <person name="Gyaltsen K."/>
            <person name="Hafez N."/>
            <person name="Hagos B."/>
            <person name="Hall J."/>
            <person name="Henson C."/>
            <person name="Hollinger A."/>
            <person name="Honan T."/>
            <person name="Huard M.D."/>
            <person name="Hughes L."/>
            <person name="Hurhula B."/>
            <person name="Husby M.E."/>
            <person name="Kamat A."/>
            <person name="Kanga B."/>
            <person name="Kashin S."/>
            <person name="Khazanovich D."/>
            <person name="Kisner P."/>
            <person name="Lance K."/>
            <person name="Lara M."/>
            <person name="Lee W."/>
            <person name="Lennon N."/>
            <person name="Letendre F."/>
            <person name="LeVine R."/>
            <person name="Lipovsky A."/>
            <person name="Liu X."/>
            <person name="Liu J."/>
            <person name="Liu S."/>
            <person name="Lokyitsang T."/>
            <person name="Lokyitsang Y."/>
            <person name="Lubonja R."/>
            <person name="Lui A."/>
            <person name="MacDonald P."/>
            <person name="Magnisalis V."/>
            <person name="Maru K."/>
            <person name="Matthews C."/>
            <person name="McCusker W."/>
            <person name="McDonough S."/>
            <person name="Mehta T."/>
            <person name="Meldrim J."/>
            <person name="Meneus L."/>
            <person name="Mihai O."/>
            <person name="Mihalev A."/>
            <person name="Mihova T."/>
            <person name="Mittelman R."/>
            <person name="Mlenga V."/>
            <person name="Montmayeur A."/>
            <person name="Mulrain L."/>
            <person name="Navidi A."/>
            <person name="Naylor J."/>
            <person name="Negash T."/>
            <person name="Nguyen T."/>
            <person name="Nguyen N."/>
            <person name="Nicol R."/>
            <person name="Norbu C."/>
            <person name="Norbu N."/>
            <person name="Novod N."/>
            <person name="O'Neill B."/>
            <person name="Osman S."/>
            <person name="Markiewicz E."/>
            <person name="Oyono O.L."/>
            <person name="Patti C."/>
            <person name="Phunkhang P."/>
            <person name="Pierre F."/>
            <person name="Priest M."/>
            <person name="Raghuraman S."/>
            <person name="Rege F."/>
            <person name="Reyes R."/>
            <person name="Rise C."/>
            <person name="Rogov P."/>
            <person name="Ross K."/>
            <person name="Ryan E."/>
            <person name="Settipalli S."/>
            <person name="Shea T."/>
            <person name="Sherpa N."/>
            <person name="Shi L."/>
            <person name="Shih D."/>
            <person name="Sparrow T."/>
            <person name="Spaulding J."/>
            <person name="Stalker J."/>
            <person name="Stange-Thomann N."/>
            <person name="Stavropoulos S."/>
            <person name="Stone C."/>
            <person name="Strader C."/>
            <person name="Tesfaye S."/>
            <person name="Thomson T."/>
            <person name="Thoulutsang Y."/>
            <person name="Thoulutsang D."/>
            <person name="Topham K."/>
            <person name="Topping I."/>
            <person name="Tsamla T."/>
            <person name="Vassiliev H."/>
            <person name="Vo A."/>
            <person name="Wangchuk T."/>
            <person name="Wangdi T."/>
            <person name="Weiand M."/>
            <person name="Wilkinson J."/>
            <person name="Wilson A."/>
            <person name="Yadav S."/>
            <person name="Young G."/>
            <person name="Yu Q."/>
            <person name="Zembek L."/>
            <person name="Zhong D."/>
            <person name="Zimmer A."/>
            <person name="Zwirko Z."/>
            <person name="Jaffe D.B."/>
            <person name="Alvarez P."/>
            <person name="Brockman W."/>
            <person name="Butler J."/>
            <person name="Chin C."/>
            <person name="Gnerre S."/>
            <person name="Grabherr M."/>
            <person name="Kleber M."/>
            <person name="Mauceli E."/>
            <person name="MacCallum I."/>
        </authorList>
    </citation>
    <scope>NUCLEOTIDE SEQUENCE [LARGE SCALE GENOMIC DNA]</scope>
    <source>
        <strain evidence="2">Rob3c / Tucson 14021-0248.25</strain>
    </source>
</reference>
<dbReference type="GO" id="GO:0150007">
    <property type="term" value="P:clathrin-dependent synaptic vesicle endocytosis"/>
    <property type="evidence" value="ECO:0007669"/>
    <property type="project" value="EnsemblMetazoa"/>
</dbReference>
<dbReference type="GO" id="GO:0150008">
    <property type="term" value="P:bulk synaptic vesicle endocytosis"/>
    <property type="evidence" value="ECO:0007669"/>
    <property type="project" value="EnsemblMetazoa"/>
</dbReference>
<dbReference type="STRING" id="7238.B4IFK6"/>
<dbReference type="SUPFAM" id="SSF54928">
    <property type="entry name" value="RNA-binding domain, RBD"/>
    <property type="match status" value="1"/>
</dbReference>
<dbReference type="PhylomeDB" id="B4IFK6"/>
<sequence length="111" mass="12948">MSEIKTDPGAGDRRSKAIQRLWQQWRGCDTDQADQHEGSSNNKLRGTIQAVHITKRRDGQLMGCAYVRFECNELLARSMFQENGNQLVGKAVVVDWQPELPKKRFRQWRCW</sequence>
<dbReference type="GO" id="GO:0003676">
    <property type="term" value="F:nucleic acid binding"/>
    <property type="evidence" value="ECO:0007669"/>
    <property type="project" value="InterPro"/>
</dbReference>
<dbReference type="GO" id="GO:0045746">
    <property type="term" value="P:negative regulation of Notch signaling pathway"/>
    <property type="evidence" value="ECO:0007669"/>
    <property type="project" value="EnsemblMetazoa"/>
</dbReference>